<dbReference type="InterPro" id="IPR019587">
    <property type="entry name" value="Polyketide_cyclase/dehydratase"/>
</dbReference>
<proteinExistence type="predicted"/>
<protein>
    <recommendedName>
        <fullName evidence="3">Coenzyme Q-binding protein COQ10 START domain-containing protein</fullName>
    </recommendedName>
</protein>
<sequence length="195" mass="21688">MKDRWALYLLPPSHNLQSMPSSNLPPLGSDYVFSVSSSALIDAPRDKIWSIMLDFPSYTNWNTFVRKMTVTSASKEPLADQTPAEGKHIHMNVHMPPTMGEPGCFGAQKAFVIISSVEPDNYRVAWKTAGMPSFLLHTERWQALSMDDVSGKTKYETIEVFGGVLAYLVKLFVGEKLKVAFRAAADSLKTKAEQS</sequence>
<dbReference type="Gene3D" id="3.30.530.20">
    <property type="match status" value="1"/>
</dbReference>
<name>A0A8H5B0L4_9AGAR</name>
<keyword evidence="2" id="KW-1185">Reference proteome</keyword>
<dbReference type="PANTHER" id="PTHR36166">
    <property type="entry name" value="CHROMOSOME 9, WHOLE GENOME SHOTGUN SEQUENCE"/>
    <property type="match status" value="1"/>
</dbReference>
<dbReference type="Proteomes" id="UP000567179">
    <property type="component" value="Unassembled WGS sequence"/>
</dbReference>
<evidence type="ECO:0008006" key="3">
    <source>
        <dbReference type="Google" id="ProtNLM"/>
    </source>
</evidence>
<dbReference type="EMBL" id="JAACJJ010000044">
    <property type="protein sequence ID" value="KAF5314328.1"/>
    <property type="molecule type" value="Genomic_DNA"/>
</dbReference>
<evidence type="ECO:0000313" key="1">
    <source>
        <dbReference type="EMBL" id="KAF5314328.1"/>
    </source>
</evidence>
<dbReference type="OrthoDB" id="509124at2759"/>
<dbReference type="InterPro" id="IPR023393">
    <property type="entry name" value="START-like_dom_sf"/>
</dbReference>
<gene>
    <name evidence="1" type="ORF">D9619_011772</name>
</gene>
<dbReference type="SUPFAM" id="SSF55961">
    <property type="entry name" value="Bet v1-like"/>
    <property type="match status" value="1"/>
</dbReference>
<comment type="caution">
    <text evidence="1">The sequence shown here is derived from an EMBL/GenBank/DDBJ whole genome shotgun (WGS) entry which is preliminary data.</text>
</comment>
<reference evidence="1 2" key="1">
    <citation type="journal article" date="2020" name="ISME J.">
        <title>Uncovering the hidden diversity of litter-decomposition mechanisms in mushroom-forming fungi.</title>
        <authorList>
            <person name="Floudas D."/>
            <person name="Bentzer J."/>
            <person name="Ahren D."/>
            <person name="Johansson T."/>
            <person name="Persson P."/>
            <person name="Tunlid A."/>
        </authorList>
    </citation>
    <scope>NUCLEOTIDE SEQUENCE [LARGE SCALE GENOMIC DNA]</scope>
    <source>
        <strain evidence="1 2">CBS 101986</strain>
    </source>
</reference>
<dbReference type="Pfam" id="PF10604">
    <property type="entry name" value="Polyketide_cyc2"/>
    <property type="match status" value="1"/>
</dbReference>
<accession>A0A8H5B0L4</accession>
<dbReference type="CDD" id="cd07822">
    <property type="entry name" value="SRPBCC_4"/>
    <property type="match status" value="1"/>
</dbReference>
<dbReference type="PANTHER" id="PTHR36166:SF1">
    <property type="entry name" value="SRPBCC DOMAIN-CONTAINING PROTEIN"/>
    <property type="match status" value="1"/>
</dbReference>
<organism evidence="1 2">
    <name type="scientific">Psilocybe cf. subviscida</name>
    <dbReference type="NCBI Taxonomy" id="2480587"/>
    <lineage>
        <taxon>Eukaryota</taxon>
        <taxon>Fungi</taxon>
        <taxon>Dikarya</taxon>
        <taxon>Basidiomycota</taxon>
        <taxon>Agaricomycotina</taxon>
        <taxon>Agaricomycetes</taxon>
        <taxon>Agaricomycetidae</taxon>
        <taxon>Agaricales</taxon>
        <taxon>Agaricineae</taxon>
        <taxon>Strophariaceae</taxon>
        <taxon>Psilocybe</taxon>
    </lineage>
</organism>
<dbReference type="AlphaFoldDB" id="A0A8H5B0L4"/>
<evidence type="ECO:0000313" key="2">
    <source>
        <dbReference type="Proteomes" id="UP000567179"/>
    </source>
</evidence>